<proteinExistence type="predicted"/>
<sequence>MRMWGDYERGISQPKAEVLFLFKKIGIDVDYVMGEERIEQPSENLNEIEQELLALFRRSSELGRAVILSAARGAEKKEADVTTRKVG</sequence>
<organism evidence="1 2">
    <name type="scientific">Bergeriella denitrificans</name>
    <name type="common">Neisseria denitrificans</name>
    <dbReference type="NCBI Taxonomy" id="494"/>
    <lineage>
        <taxon>Bacteria</taxon>
        <taxon>Pseudomonadati</taxon>
        <taxon>Pseudomonadota</taxon>
        <taxon>Betaproteobacteria</taxon>
        <taxon>Neisseriales</taxon>
        <taxon>Neisseriaceae</taxon>
        <taxon>Bergeriella</taxon>
    </lineage>
</organism>
<evidence type="ECO:0000313" key="1">
    <source>
        <dbReference type="EMBL" id="STZ76305.1"/>
    </source>
</evidence>
<dbReference type="Proteomes" id="UP000254651">
    <property type="component" value="Unassembled WGS sequence"/>
</dbReference>
<dbReference type="AlphaFoldDB" id="A0A378UG85"/>
<accession>A0A378UG85</accession>
<reference evidence="1 2" key="1">
    <citation type="submission" date="2018-06" db="EMBL/GenBank/DDBJ databases">
        <authorList>
            <consortium name="Pathogen Informatics"/>
            <person name="Doyle S."/>
        </authorList>
    </citation>
    <scope>NUCLEOTIDE SEQUENCE [LARGE SCALE GENOMIC DNA]</scope>
    <source>
        <strain evidence="1 2">NCTC10295</strain>
    </source>
</reference>
<keyword evidence="2" id="KW-1185">Reference proteome</keyword>
<gene>
    <name evidence="1" type="ORF">NCTC10295_01066</name>
</gene>
<protein>
    <submittedName>
        <fullName evidence="1">DNA-binding protein</fullName>
    </submittedName>
</protein>
<dbReference type="EMBL" id="UGQS01000002">
    <property type="protein sequence ID" value="STZ76305.1"/>
    <property type="molecule type" value="Genomic_DNA"/>
</dbReference>
<name>A0A378UG85_BERDE</name>
<dbReference type="GO" id="GO:0003677">
    <property type="term" value="F:DNA binding"/>
    <property type="evidence" value="ECO:0007669"/>
    <property type="project" value="UniProtKB-KW"/>
</dbReference>
<keyword evidence="1" id="KW-0238">DNA-binding</keyword>
<evidence type="ECO:0000313" key="2">
    <source>
        <dbReference type="Proteomes" id="UP000254651"/>
    </source>
</evidence>